<dbReference type="InterPro" id="IPR011611">
    <property type="entry name" value="PfkB_dom"/>
</dbReference>
<protein>
    <submittedName>
        <fullName evidence="2">Fructokinase</fullName>
        <ecNumber evidence="2">2.7.1.4</ecNumber>
    </submittedName>
</protein>
<name>A0A3B1B191_9ZZZZ</name>
<feature type="domain" description="Carbohydrate kinase PfkB" evidence="1">
    <location>
        <begin position="21"/>
        <end position="80"/>
    </location>
</feature>
<organism evidence="2">
    <name type="scientific">hydrothermal vent metagenome</name>
    <dbReference type="NCBI Taxonomy" id="652676"/>
    <lineage>
        <taxon>unclassified sequences</taxon>
        <taxon>metagenomes</taxon>
        <taxon>ecological metagenomes</taxon>
    </lineage>
</organism>
<dbReference type="SUPFAM" id="SSF53613">
    <property type="entry name" value="Ribokinase-like"/>
    <property type="match status" value="1"/>
</dbReference>
<dbReference type="AlphaFoldDB" id="A0A3B1B191"/>
<accession>A0A3B1B191</accession>
<sequence length="82" mass="8787">MTQARPIIFGEVLFDCFPDGQVVLGGAPFNVAWHLQGFSCAPLLISCVGTDSHGDTVRTTLREKGMDISGIQISDCYPTGQV</sequence>
<evidence type="ECO:0000313" key="2">
    <source>
        <dbReference type="EMBL" id="VAX00085.1"/>
    </source>
</evidence>
<reference evidence="2" key="1">
    <citation type="submission" date="2018-06" db="EMBL/GenBank/DDBJ databases">
        <authorList>
            <person name="Zhirakovskaya E."/>
        </authorList>
    </citation>
    <scope>NUCLEOTIDE SEQUENCE</scope>
</reference>
<dbReference type="EC" id="2.7.1.4" evidence="2"/>
<dbReference type="EMBL" id="UOFV01000201">
    <property type="protein sequence ID" value="VAX00085.1"/>
    <property type="molecule type" value="Genomic_DNA"/>
</dbReference>
<keyword evidence="2" id="KW-0808">Transferase</keyword>
<dbReference type="Pfam" id="PF00294">
    <property type="entry name" value="PfkB"/>
    <property type="match status" value="1"/>
</dbReference>
<dbReference type="Gene3D" id="3.40.1190.20">
    <property type="match status" value="1"/>
</dbReference>
<evidence type="ECO:0000259" key="1">
    <source>
        <dbReference type="Pfam" id="PF00294"/>
    </source>
</evidence>
<proteinExistence type="predicted"/>
<dbReference type="GO" id="GO:0008865">
    <property type="term" value="F:fructokinase activity"/>
    <property type="evidence" value="ECO:0007669"/>
    <property type="project" value="UniProtKB-EC"/>
</dbReference>
<feature type="non-terminal residue" evidence="2">
    <location>
        <position position="82"/>
    </location>
</feature>
<gene>
    <name evidence="2" type="ORF">MNBD_GAMMA19-634</name>
</gene>
<keyword evidence="2" id="KW-0418">Kinase</keyword>
<dbReference type="InterPro" id="IPR029056">
    <property type="entry name" value="Ribokinase-like"/>
</dbReference>